<reference evidence="1" key="1">
    <citation type="submission" date="2014-11" db="EMBL/GenBank/DDBJ databases">
        <authorList>
            <person name="Amaro Gonzalez C."/>
        </authorList>
    </citation>
    <scope>NUCLEOTIDE SEQUENCE</scope>
</reference>
<evidence type="ECO:0000313" key="1">
    <source>
        <dbReference type="EMBL" id="JAH13072.1"/>
    </source>
</evidence>
<reference evidence="1" key="2">
    <citation type="journal article" date="2015" name="Fish Shellfish Immunol.">
        <title>Early steps in the European eel (Anguilla anguilla)-Vibrio vulnificus interaction in the gills: Role of the RtxA13 toxin.</title>
        <authorList>
            <person name="Callol A."/>
            <person name="Pajuelo D."/>
            <person name="Ebbesson L."/>
            <person name="Teles M."/>
            <person name="MacKenzie S."/>
            <person name="Amaro C."/>
        </authorList>
    </citation>
    <scope>NUCLEOTIDE SEQUENCE</scope>
</reference>
<dbReference type="AlphaFoldDB" id="A0A0E9Q958"/>
<name>A0A0E9Q958_ANGAN</name>
<organism evidence="1">
    <name type="scientific">Anguilla anguilla</name>
    <name type="common">European freshwater eel</name>
    <name type="synonym">Muraena anguilla</name>
    <dbReference type="NCBI Taxonomy" id="7936"/>
    <lineage>
        <taxon>Eukaryota</taxon>
        <taxon>Metazoa</taxon>
        <taxon>Chordata</taxon>
        <taxon>Craniata</taxon>
        <taxon>Vertebrata</taxon>
        <taxon>Euteleostomi</taxon>
        <taxon>Actinopterygii</taxon>
        <taxon>Neopterygii</taxon>
        <taxon>Teleostei</taxon>
        <taxon>Anguilliformes</taxon>
        <taxon>Anguillidae</taxon>
        <taxon>Anguilla</taxon>
    </lineage>
</organism>
<proteinExistence type="predicted"/>
<protein>
    <submittedName>
        <fullName evidence="1">Uncharacterized protein</fullName>
    </submittedName>
</protein>
<accession>A0A0E9Q958</accession>
<sequence>MSAEIQKHVLSLCKQLLRLVCSVSGLQWDVCPIRSHLGKYSWAGERSEAA</sequence>
<dbReference type="EMBL" id="GBXM01095505">
    <property type="protein sequence ID" value="JAH13072.1"/>
    <property type="molecule type" value="Transcribed_RNA"/>
</dbReference>